<dbReference type="PANTHER" id="PTHR37610:SF100">
    <property type="entry name" value="COPIA-LIKE POLYPROTEIN_RETROTRANSPOSON"/>
    <property type="match status" value="1"/>
</dbReference>
<dbReference type="InterPro" id="IPR029472">
    <property type="entry name" value="Copia-like_N"/>
</dbReference>
<protein>
    <submittedName>
        <fullName evidence="3">Retrovirus-related Pol polyprotein from transposon TNT 1-94</fullName>
    </submittedName>
</protein>
<dbReference type="AlphaFoldDB" id="A0A392R7H7"/>
<evidence type="ECO:0000256" key="1">
    <source>
        <dbReference type="SAM" id="MobiDB-lite"/>
    </source>
</evidence>
<dbReference type="Proteomes" id="UP000265520">
    <property type="component" value="Unassembled WGS sequence"/>
</dbReference>
<feature type="domain" description="Retrotransposon Copia-like N-terminal" evidence="2">
    <location>
        <begin position="24"/>
        <end position="70"/>
    </location>
</feature>
<dbReference type="PANTHER" id="PTHR37610">
    <property type="entry name" value="CCHC-TYPE DOMAIN-CONTAINING PROTEIN"/>
    <property type="match status" value="1"/>
</dbReference>
<evidence type="ECO:0000313" key="4">
    <source>
        <dbReference type="Proteomes" id="UP000265520"/>
    </source>
</evidence>
<evidence type="ECO:0000313" key="3">
    <source>
        <dbReference type="EMBL" id="MCI31816.1"/>
    </source>
</evidence>
<feature type="non-terminal residue" evidence="3">
    <location>
        <position position="98"/>
    </location>
</feature>
<keyword evidence="4" id="KW-1185">Reference proteome</keyword>
<organism evidence="3 4">
    <name type="scientific">Trifolium medium</name>
    <dbReference type="NCBI Taxonomy" id="97028"/>
    <lineage>
        <taxon>Eukaryota</taxon>
        <taxon>Viridiplantae</taxon>
        <taxon>Streptophyta</taxon>
        <taxon>Embryophyta</taxon>
        <taxon>Tracheophyta</taxon>
        <taxon>Spermatophyta</taxon>
        <taxon>Magnoliopsida</taxon>
        <taxon>eudicotyledons</taxon>
        <taxon>Gunneridae</taxon>
        <taxon>Pentapetalae</taxon>
        <taxon>rosids</taxon>
        <taxon>fabids</taxon>
        <taxon>Fabales</taxon>
        <taxon>Fabaceae</taxon>
        <taxon>Papilionoideae</taxon>
        <taxon>50 kb inversion clade</taxon>
        <taxon>NPAAA clade</taxon>
        <taxon>Hologalegina</taxon>
        <taxon>IRL clade</taxon>
        <taxon>Trifolieae</taxon>
        <taxon>Trifolium</taxon>
    </lineage>
</organism>
<sequence>MPPRAAPVLPLDPSMDSSSPYHVHSSDGPSTVKVTPLLNGANYHSWSRSMRRALGAKCKYEFIDGSITVPHDPFDPSFRAWTRCNMLVLSWIVNSVSD</sequence>
<accession>A0A392R7H7</accession>
<name>A0A392R7H7_9FABA</name>
<evidence type="ECO:0000259" key="2">
    <source>
        <dbReference type="Pfam" id="PF14244"/>
    </source>
</evidence>
<reference evidence="3 4" key="1">
    <citation type="journal article" date="2018" name="Front. Plant Sci.">
        <title>Red Clover (Trifolium pratense) and Zigzag Clover (T. medium) - A Picture of Genomic Similarities and Differences.</title>
        <authorList>
            <person name="Dluhosova J."/>
            <person name="Istvanek J."/>
            <person name="Nedelnik J."/>
            <person name="Repkova J."/>
        </authorList>
    </citation>
    <scope>NUCLEOTIDE SEQUENCE [LARGE SCALE GENOMIC DNA]</scope>
    <source>
        <strain evidence="4">cv. 10/8</strain>
        <tissue evidence="3">Leaf</tissue>
    </source>
</reference>
<dbReference type="Pfam" id="PF14244">
    <property type="entry name" value="Retrotran_gag_3"/>
    <property type="match status" value="1"/>
</dbReference>
<feature type="region of interest" description="Disordered" evidence="1">
    <location>
        <begin position="1"/>
        <end position="30"/>
    </location>
</feature>
<dbReference type="EMBL" id="LXQA010190319">
    <property type="protein sequence ID" value="MCI31816.1"/>
    <property type="molecule type" value="Genomic_DNA"/>
</dbReference>
<comment type="caution">
    <text evidence="3">The sequence shown here is derived from an EMBL/GenBank/DDBJ whole genome shotgun (WGS) entry which is preliminary data.</text>
</comment>
<proteinExistence type="predicted"/>
<feature type="compositionally biased region" description="Low complexity" evidence="1">
    <location>
        <begin position="7"/>
        <end position="20"/>
    </location>
</feature>